<keyword evidence="3" id="KW-1185">Reference proteome</keyword>
<dbReference type="Proteomes" id="UP001055102">
    <property type="component" value="Unassembled WGS sequence"/>
</dbReference>
<gene>
    <name evidence="2" type="ORF">AOPFMNJM_0772</name>
</gene>
<evidence type="ECO:0000313" key="3">
    <source>
        <dbReference type="Proteomes" id="UP001055102"/>
    </source>
</evidence>
<dbReference type="Gene3D" id="2.40.320.10">
    <property type="entry name" value="Hypothetical Protein Pfu-838710-001"/>
    <property type="match status" value="1"/>
</dbReference>
<sequence>MSVVRRFLVAPSLVRLIRKERGSTRITEGYFAPQSGRTSFVRVDGQVCHLVLVAPGADGKSVEERTEVPRAHGDALLDVCSGKASYERTAVQVGGREALIDRYVAPAPLDIVSVAFDAENEATGFSPPLWFGREVSSDNAYDRHTVALQGAPQAGEVGLTNAALDAVLDLIEPRFGFGRFGGSRAPETGSRDEDPSAALRRMAGPAAQPAAATAPVAAPVEPPEPEVLPQAKAPEPPAPEPKAPEKPPEPKPAESKAPEAKPAEAPAPQPEAKPAKDADARMDDVFESLSQALGAAIQPAAPAPAAKAEEDPGASFERWTVRPRRNLTPN</sequence>
<feature type="compositionally biased region" description="Low complexity" evidence="1">
    <location>
        <begin position="203"/>
        <end position="219"/>
    </location>
</feature>
<accession>A0ABQ4SQV1</accession>
<comment type="caution">
    <text evidence="2">The sequence shown here is derived from an EMBL/GenBank/DDBJ whole genome shotgun (WGS) entry which is preliminary data.</text>
</comment>
<protein>
    <recommendedName>
        <fullName evidence="4">CYTH domain-containing protein</fullName>
    </recommendedName>
</protein>
<feature type="compositionally biased region" description="Basic and acidic residues" evidence="1">
    <location>
        <begin position="242"/>
        <end position="262"/>
    </location>
</feature>
<proteinExistence type="predicted"/>
<reference evidence="2" key="2">
    <citation type="submission" date="2021-08" db="EMBL/GenBank/DDBJ databases">
        <authorList>
            <person name="Tani A."/>
            <person name="Ola A."/>
            <person name="Ogura Y."/>
            <person name="Katsura K."/>
            <person name="Hayashi T."/>
        </authorList>
    </citation>
    <scope>NUCLEOTIDE SEQUENCE</scope>
    <source>
        <strain evidence="2">LMG 23639</strain>
    </source>
</reference>
<organism evidence="2 3">
    <name type="scientific">Methylobacterium jeotgali</name>
    <dbReference type="NCBI Taxonomy" id="381630"/>
    <lineage>
        <taxon>Bacteria</taxon>
        <taxon>Pseudomonadati</taxon>
        <taxon>Pseudomonadota</taxon>
        <taxon>Alphaproteobacteria</taxon>
        <taxon>Hyphomicrobiales</taxon>
        <taxon>Methylobacteriaceae</taxon>
        <taxon>Methylobacterium</taxon>
    </lineage>
</organism>
<feature type="compositionally biased region" description="Low complexity" evidence="1">
    <location>
        <begin position="291"/>
        <end position="306"/>
    </location>
</feature>
<feature type="region of interest" description="Disordered" evidence="1">
    <location>
        <begin position="202"/>
        <end position="330"/>
    </location>
</feature>
<reference evidence="2" key="1">
    <citation type="journal article" date="2021" name="Front. Microbiol.">
        <title>Comprehensive Comparative Genomics and Phenotyping of Methylobacterium Species.</title>
        <authorList>
            <person name="Alessa O."/>
            <person name="Ogura Y."/>
            <person name="Fujitani Y."/>
            <person name="Takami H."/>
            <person name="Hayashi T."/>
            <person name="Sahin N."/>
            <person name="Tani A."/>
        </authorList>
    </citation>
    <scope>NUCLEOTIDE SEQUENCE</scope>
    <source>
        <strain evidence="2">LMG 23639</strain>
    </source>
</reference>
<name>A0ABQ4SQV1_9HYPH</name>
<dbReference type="EMBL" id="BPQR01000011">
    <property type="protein sequence ID" value="GJE05472.1"/>
    <property type="molecule type" value="Genomic_DNA"/>
</dbReference>
<dbReference type="RefSeq" id="WP_238274158.1">
    <property type="nucleotide sequence ID" value="NZ_BPQR01000011.1"/>
</dbReference>
<feature type="compositionally biased region" description="Basic and acidic residues" evidence="1">
    <location>
        <begin position="273"/>
        <end position="284"/>
    </location>
</feature>
<evidence type="ECO:0000256" key="1">
    <source>
        <dbReference type="SAM" id="MobiDB-lite"/>
    </source>
</evidence>
<evidence type="ECO:0000313" key="2">
    <source>
        <dbReference type="EMBL" id="GJE05472.1"/>
    </source>
</evidence>
<evidence type="ECO:0008006" key="4">
    <source>
        <dbReference type="Google" id="ProtNLM"/>
    </source>
</evidence>
<feature type="compositionally biased region" description="Basic residues" evidence="1">
    <location>
        <begin position="321"/>
        <end position="330"/>
    </location>
</feature>